<dbReference type="InterPro" id="IPR001841">
    <property type="entry name" value="Znf_RING"/>
</dbReference>
<feature type="coiled-coil region" evidence="7">
    <location>
        <begin position="312"/>
        <end position="339"/>
    </location>
</feature>
<sequence length="392" mass="46004">MQSQCIICLEYFAKLQKNEDEVNIVTTMCGHVFHNICIEKWIKQSTTCPECRNYVCKERLTKLFINFCNDKKSDAEISFDALKEKSRELVKHYMELQTICSQNFVINLQKDEKMKELQTNFARLKLESGTKDEQIKELQTNFARLKLENSTKDEQIKELQTNFARLKLESSTKDEQIKELQTNFARLKLESSTKDEQIKELHTRIAYSERDFFHQLIKLYNEISVMKGEIERLSPFEAGYQELFQKKEILQNAKENLESDLQHLNTVQTTIKGCFIDVKKILADVQVHVSSEKEKVATYRIATHCFILKQKLDHSREEKTHLQNELTKVKQKLVHSEEQKTYLEIELKLLKKRLRIPSLDSAKRVGCHTQELNEFGYFNSSISVSCDPSLKL</sequence>
<accession>A0AAV2AUI9</accession>
<evidence type="ECO:0000256" key="7">
    <source>
        <dbReference type="SAM" id="Coils"/>
    </source>
</evidence>
<dbReference type="PROSITE" id="PS50089">
    <property type="entry name" value="ZF_RING_2"/>
    <property type="match status" value="1"/>
</dbReference>
<proteinExistence type="predicted"/>
<dbReference type="GO" id="GO:0008270">
    <property type="term" value="F:zinc ion binding"/>
    <property type="evidence" value="ECO:0007669"/>
    <property type="project" value="UniProtKB-KW"/>
</dbReference>
<dbReference type="PANTHER" id="PTHR46569:SF1">
    <property type="entry name" value="E3 UBIQUITIN-PROTEIN LIGASE RFWD3-RELATED"/>
    <property type="match status" value="1"/>
</dbReference>
<dbReference type="Gene3D" id="3.30.40.10">
    <property type="entry name" value="Zinc/RING finger domain, C3HC4 (zinc finger)"/>
    <property type="match status" value="1"/>
</dbReference>
<evidence type="ECO:0000256" key="3">
    <source>
        <dbReference type="ARBA" id="ARBA00022771"/>
    </source>
</evidence>
<keyword evidence="10" id="KW-1185">Reference proteome</keyword>
<dbReference type="EMBL" id="CAXIEN010000220">
    <property type="protein sequence ID" value="CAL1287671.1"/>
    <property type="molecule type" value="Genomic_DNA"/>
</dbReference>
<dbReference type="GO" id="GO:0031461">
    <property type="term" value="C:cullin-RING ubiquitin ligase complex"/>
    <property type="evidence" value="ECO:0007669"/>
    <property type="project" value="UniProtKB-ARBA"/>
</dbReference>
<organism evidence="9 10">
    <name type="scientific">Larinioides sclopetarius</name>
    <dbReference type="NCBI Taxonomy" id="280406"/>
    <lineage>
        <taxon>Eukaryota</taxon>
        <taxon>Metazoa</taxon>
        <taxon>Ecdysozoa</taxon>
        <taxon>Arthropoda</taxon>
        <taxon>Chelicerata</taxon>
        <taxon>Arachnida</taxon>
        <taxon>Araneae</taxon>
        <taxon>Araneomorphae</taxon>
        <taxon>Entelegynae</taxon>
        <taxon>Araneoidea</taxon>
        <taxon>Araneidae</taxon>
        <taxon>Larinioides</taxon>
    </lineage>
</organism>
<gene>
    <name evidence="9" type="ORF">LARSCL_LOCUS14942</name>
</gene>
<comment type="caution">
    <text evidence="9">The sequence shown here is derived from an EMBL/GenBank/DDBJ whole genome shotgun (WGS) entry which is preliminary data.</text>
</comment>
<dbReference type="Pfam" id="PF12678">
    <property type="entry name" value="zf-rbx1"/>
    <property type="match status" value="1"/>
</dbReference>
<evidence type="ECO:0000256" key="4">
    <source>
        <dbReference type="ARBA" id="ARBA00022786"/>
    </source>
</evidence>
<feature type="domain" description="RING-type" evidence="8">
    <location>
        <begin position="5"/>
        <end position="52"/>
    </location>
</feature>
<dbReference type="GO" id="GO:0031297">
    <property type="term" value="P:replication fork processing"/>
    <property type="evidence" value="ECO:0007669"/>
    <property type="project" value="TreeGrafter"/>
</dbReference>
<feature type="coiled-coil region" evidence="7">
    <location>
        <begin position="240"/>
        <end position="267"/>
    </location>
</feature>
<evidence type="ECO:0000256" key="1">
    <source>
        <dbReference type="ARBA" id="ARBA00004906"/>
    </source>
</evidence>
<dbReference type="InterPro" id="IPR024766">
    <property type="entry name" value="Znf_RING_H2"/>
</dbReference>
<dbReference type="InterPro" id="IPR013083">
    <property type="entry name" value="Znf_RING/FYVE/PHD"/>
</dbReference>
<keyword evidence="3 6" id="KW-0863">Zinc-finger</keyword>
<evidence type="ECO:0000256" key="2">
    <source>
        <dbReference type="ARBA" id="ARBA00022723"/>
    </source>
</evidence>
<dbReference type="GO" id="GO:0090734">
    <property type="term" value="C:site of DNA damage"/>
    <property type="evidence" value="ECO:0007669"/>
    <property type="project" value="TreeGrafter"/>
</dbReference>
<name>A0AAV2AUI9_9ARAC</name>
<dbReference type="GO" id="GO:0005634">
    <property type="term" value="C:nucleus"/>
    <property type="evidence" value="ECO:0007669"/>
    <property type="project" value="TreeGrafter"/>
</dbReference>
<dbReference type="PANTHER" id="PTHR46569">
    <property type="entry name" value="E3 UBIQUITIN-PROTEIN LIGASE TRAIP"/>
    <property type="match status" value="1"/>
</dbReference>
<dbReference type="InterPro" id="IPR052639">
    <property type="entry name" value="TRAIP_ubiq-protein_ligase"/>
</dbReference>
<protein>
    <recommendedName>
        <fullName evidence="8">RING-type domain-containing protein</fullName>
    </recommendedName>
</protein>
<evidence type="ECO:0000256" key="5">
    <source>
        <dbReference type="ARBA" id="ARBA00022833"/>
    </source>
</evidence>
<dbReference type="AlphaFoldDB" id="A0AAV2AUI9"/>
<evidence type="ECO:0000313" key="9">
    <source>
        <dbReference type="EMBL" id="CAL1287671.1"/>
    </source>
</evidence>
<comment type="pathway">
    <text evidence="1">Protein modification; protein ubiquitination.</text>
</comment>
<feature type="coiled-coil region" evidence="7">
    <location>
        <begin position="107"/>
        <end position="169"/>
    </location>
</feature>
<dbReference type="SMART" id="SM00184">
    <property type="entry name" value="RING"/>
    <property type="match status" value="1"/>
</dbReference>
<keyword evidence="4" id="KW-0833">Ubl conjugation pathway</keyword>
<evidence type="ECO:0000259" key="8">
    <source>
        <dbReference type="PROSITE" id="PS50089"/>
    </source>
</evidence>
<dbReference type="GO" id="GO:0061630">
    <property type="term" value="F:ubiquitin protein ligase activity"/>
    <property type="evidence" value="ECO:0007669"/>
    <property type="project" value="TreeGrafter"/>
</dbReference>
<evidence type="ECO:0000256" key="6">
    <source>
        <dbReference type="PROSITE-ProRule" id="PRU00175"/>
    </source>
</evidence>
<evidence type="ECO:0000313" key="10">
    <source>
        <dbReference type="Proteomes" id="UP001497382"/>
    </source>
</evidence>
<keyword evidence="5" id="KW-0862">Zinc</keyword>
<dbReference type="GO" id="GO:0016567">
    <property type="term" value="P:protein ubiquitination"/>
    <property type="evidence" value="ECO:0007669"/>
    <property type="project" value="TreeGrafter"/>
</dbReference>
<keyword evidence="2" id="KW-0479">Metal-binding</keyword>
<keyword evidence="7" id="KW-0175">Coiled coil</keyword>
<dbReference type="Proteomes" id="UP001497382">
    <property type="component" value="Unassembled WGS sequence"/>
</dbReference>
<dbReference type="SUPFAM" id="SSF57850">
    <property type="entry name" value="RING/U-box"/>
    <property type="match status" value="1"/>
</dbReference>
<reference evidence="9 10" key="1">
    <citation type="submission" date="2024-04" db="EMBL/GenBank/DDBJ databases">
        <authorList>
            <person name="Rising A."/>
            <person name="Reimegard J."/>
            <person name="Sonavane S."/>
            <person name="Akerstrom W."/>
            <person name="Nylinder S."/>
            <person name="Hedman E."/>
            <person name="Kallberg Y."/>
        </authorList>
    </citation>
    <scope>NUCLEOTIDE SEQUENCE [LARGE SCALE GENOMIC DNA]</scope>
</reference>